<keyword evidence="3" id="KW-1185">Reference proteome</keyword>
<dbReference type="AlphaFoldDB" id="A0A917NBT9"/>
<dbReference type="EMBL" id="BMOB01000005">
    <property type="protein sequence ID" value="GGI85410.1"/>
    <property type="molecule type" value="Genomic_DNA"/>
</dbReference>
<comment type="caution">
    <text evidence="2">The sequence shown here is derived from an EMBL/GenBank/DDBJ whole genome shotgun (WGS) entry which is preliminary data.</text>
</comment>
<dbReference type="RefSeq" id="WP_165481144.1">
    <property type="nucleotide sequence ID" value="NZ_BMOB01000005.1"/>
</dbReference>
<dbReference type="Proteomes" id="UP000630149">
    <property type="component" value="Unassembled WGS sequence"/>
</dbReference>
<keyword evidence="1" id="KW-1133">Transmembrane helix</keyword>
<keyword evidence="1" id="KW-0472">Membrane</keyword>
<gene>
    <name evidence="2" type="ORF">GCM10007966_12550</name>
</gene>
<protein>
    <submittedName>
        <fullName evidence="2">Uncharacterized protein</fullName>
    </submittedName>
</protein>
<proteinExistence type="predicted"/>
<feature type="transmembrane region" description="Helical" evidence="1">
    <location>
        <begin position="7"/>
        <end position="25"/>
    </location>
</feature>
<reference evidence="2" key="1">
    <citation type="journal article" date="2014" name="Int. J. Syst. Evol. Microbiol.">
        <title>Complete genome sequence of Corynebacterium casei LMG S-19264T (=DSM 44701T), isolated from a smear-ripened cheese.</title>
        <authorList>
            <consortium name="US DOE Joint Genome Institute (JGI-PGF)"/>
            <person name="Walter F."/>
            <person name="Albersmeier A."/>
            <person name="Kalinowski J."/>
            <person name="Ruckert C."/>
        </authorList>
    </citation>
    <scope>NUCLEOTIDE SEQUENCE</scope>
    <source>
        <strain evidence="2">JCM 13919</strain>
    </source>
</reference>
<keyword evidence="1" id="KW-0812">Transmembrane</keyword>
<evidence type="ECO:0000313" key="2">
    <source>
        <dbReference type="EMBL" id="GGI85410.1"/>
    </source>
</evidence>
<evidence type="ECO:0000256" key="1">
    <source>
        <dbReference type="SAM" id="Phobius"/>
    </source>
</evidence>
<evidence type="ECO:0000313" key="3">
    <source>
        <dbReference type="Proteomes" id="UP000630149"/>
    </source>
</evidence>
<sequence length="57" mass="6935">MTTLKRDILITLTIKFFLLTILWFVCIKPLRHKPIETHDWMLKYTVQNKRYLNQGNS</sequence>
<organism evidence="2 3">
    <name type="scientific">Legionella impletisoli</name>
    <dbReference type="NCBI Taxonomy" id="343510"/>
    <lineage>
        <taxon>Bacteria</taxon>
        <taxon>Pseudomonadati</taxon>
        <taxon>Pseudomonadota</taxon>
        <taxon>Gammaproteobacteria</taxon>
        <taxon>Legionellales</taxon>
        <taxon>Legionellaceae</taxon>
        <taxon>Legionella</taxon>
    </lineage>
</organism>
<reference evidence="2" key="2">
    <citation type="submission" date="2020-09" db="EMBL/GenBank/DDBJ databases">
        <authorList>
            <person name="Sun Q."/>
            <person name="Ohkuma M."/>
        </authorList>
    </citation>
    <scope>NUCLEOTIDE SEQUENCE</scope>
    <source>
        <strain evidence="2">JCM 13919</strain>
    </source>
</reference>
<accession>A0A917NBT9</accession>
<name>A0A917NBT9_9GAMM</name>